<dbReference type="InterPro" id="IPR002559">
    <property type="entry name" value="Transposase_11"/>
</dbReference>
<gene>
    <name evidence="2" type="ORF">COX09_01340</name>
</gene>
<dbReference type="Proteomes" id="UP000231081">
    <property type="component" value="Unassembled WGS sequence"/>
</dbReference>
<dbReference type="AlphaFoldDB" id="A0A2H0B4C4"/>
<dbReference type="EMBL" id="PCSQ01000037">
    <property type="protein sequence ID" value="PIP52481.1"/>
    <property type="molecule type" value="Genomic_DNA"/>
</dbReference>
<evidence type="ECO:0000313" key="3">
    <source>
        <dbReference type="Proteomes" id="UP000231081"/>
    </source>
</evidence>
<dbReference type="GO" id="GO:0004803">
    <property type="term" value="F:transposase activity"/>
    <property type="evidence" value="ECO:0007669"/>
    <property type="project" value="InterPro"/>
</dbReference>
<dbReference type="PANTHER" id="PTHR34614:SF2">
    <property type="entry name" value="TRANSPOSASE IS4-LIKE DOMAIN-CONTAINING PROTEIN"/>
    <property type="match status" value="1"/>
</dbReference>
<feature type="non-terminal residue" evidence="2">
    <location>
        <position position="1"/>
    </location>
</feature>
<reference evidence="2 3" key="1">
    <citation type="submission" date="2017-09" db="EMBL/GenBank/DDBJ databases">
        <title>Depth-based differentiation of microbial function through sediment-hosted aquifers and enrichment of novel symbionts in the deep terrestrial subsurface.</title>
        <authorList>
            <person name="Probst A.J."/>
            <person name="Ladd B."/>
            <person name="Jarett J.K."/>
            <person name="Geller-Mcgrath D.E."/>
            <person name="Sieber C.M."/>
            <person name="Emerson J.B."/>
            <person name="Anantharaman K."/>
            <person name="Thomas B.C."/>
            <person name="Malmstrom R."/>
            <person name="Stieglmeier M."/>
            <person name="Klingl A."/>
            <person name="Woyke T."/>
            <person name="Ryan C.M."/>
            <person name="Banfield J.F."/>
        </authorList>
    </citation>
    <scope>NUCLEOTIDE SEQUENCE [LARGE SCALE GENOMIC DNA]</scope>
    <source>
        <strain evidence="2">CG23_combo_of_CG06-09_8_20_14_all_47_9</strain>
    </source>
</reference>
<dbReference type="InterPro" id="IPR012337">
    <property type="entry name" value="RNaseH-like_sf"/>
</dbReference>
<feature type="domain" description="Transposase IS4-like" evidence="1">
    <location>
        <begin position="132"/>
        <end position="390"/>
    </location>
</feature>
<protein>
    <submittedName>
        <fullName evidence="2">IS1634 family transposase</fullName>
    </submittedName>
</protein>
<organism evidence="2 3">
    <name type="scientific">Candidatus Beckwithbacteria bacterium CG23_combo_of_CG06-09_8_20_14_all_47_9</name>
    <dbReference type="NCBI Taxonomy" id="1974498"/>
    <lineage>
        <taxon>Bacteria</taxon>
        <taxon>Candidatus Beckwithiibacteriota</taxon>
    </lineage>
</organism>
<accession>A0A2H0B4C4</accession>
<dbReference type="PANTHER" id="PTHR34614">
    <property type="match status" value="1"/>
</dbReference>
<dbReference type="InterPro" id="IPR047654">
    <property type="entry name" value="IS1634_transpos"/>
</dbReference>
<proteinExistence type="predicted"/>
<evidence type="ECO:0000259" key="1">
    <source>
        <dbReference type="Pfam" id="PF01609"/>
    </source>
</evidence>
<comment type="caution">
    <text evidence="2">The sequence shown here is derived from an EMBL/GenBank/DDBJ whole genome shotgun (WGS) entry which is preliminary data.</text>
</comment>
<dbReference type="Pfam" id="PF01609">
    <property type="entry name" value="DDE_Tnp_1"/>
    <property type="match status" value="1"/>
</dbReference>
<dbReference type="NCBIfam" id="NF033559">
    <property type="entry name" value="transpos_IS1634"/>
    <property type="match status" value="1"/>
</dbReference>
<name>A0A2H0B4C4_9BACT</name>
<dbReference type="GO" id="GO:0003677">
    <property type="term" value="F:DNA binding"/>
    <property type="evidence" value="ECO:0007669"/>
    <property type="project" value="InterPro"/>
</dbReference>
<sequence length="447" mass="50604">HNQEELNTLIRLAKKRLLGDQISLFPEIQPALTVKLQQSSSDLLWREMEQQYRGLGFDRLADEVFASLCLARLVEPTSKLDSLRVLADLGVKPVDKNQLYRCLKRVIGRNYRRTVSASCFDSAAQKHHLNLLLYDVTTLYFEVQKEDGYRRPGLSKERRLEPQIVVGLLVDQTGFPLSLQSFSGNTAETKTILPVLEAFRREHRLPGITVVADAAMMSFTNLQSLAQAGHTYVVASRLNKIPYAIAEYQKTGSLTDRQIVTEQRADYRIIYQYRVKRAALDLKNIERQIVKARRIINGQAPAGRAKFVTVKVREKVLNRKLIGKARALAGIKGYVTNLDLPDQKIIDYYHQLFQVEKSFRMAKSDLKARPVFHRKREAIEAHLTIVLAALAVGRSIEAKTGISLKQFVKILRPIRSGVVFINGLTYAAKEVIPPAVKSVLKKLHSGH</sequence>
<dbReference type="SUPFAM" id="SSF53098">
    <property type="entry name" value="Ribonuclease H-like"/>
    <property type="match status" value="1"/>
</dbReference>
<evidence type="ECO:0000313" key="2">
    <source>
        <dbReference type="EMBL" id="PIP52481.1"/>
    </source>
</evidence>
<dbReference type="GO" id="GO:0006313">
    <property type="term" value="P:DNA transposition"/>
    <property type="evidence" value="ECO:0007669"/>
    <property type="project" value="InterPro"/>
</dbReference>